<keyword evidence="2" id="KW-1185">Reference proteome</keyword>
<comment type="caution">
    <text evidence="1">The sequence shown here is derived from an EMBL/GenBank/DDBJ whole genome shotgun (WGS) entry which is preliminary data.</text>
</comment>
<proteinExistence type="predicted"/>
<evidence type="ECO:0000313" key="1">
    <source>
        <dbReference type="EMBL" id="TMS59848.1"/>
    </source>
</evidence>
<dbReference type="Proteomes" id="UP000004277">
    <property type="component" value="Unassembled WGS sequence"/>
</dbReference>
<accession>A0ACD3SWB4</accession>
<gene>
    <name evidence="1" type="ORF">MW7_000420</name>
</gene>
<evidence type="ECO:0000313" key="2">
    <source>
        <dbReference type="Proteomes" id="UP000004277"/>
    </source>
</evidence>
<protein>
    <submittedName>
        <fullName evidence="1">Uncharacterized protein</fullName>
    </submittedName>
</protein>
<reference evidence="1" key="1">
    <citation type="submission" date="2019-05" db="EMBL/GenBank/DDBJ databases">
        <title>Revised genome assembly of Burkholderiaceae (previously Ralstonia) sp. PBA.</title>
        <authorList>
            <person name="Gan H.M."/>
        </authorList>
    </citation>
    <scope>NUCLEOTIDE SEQUENCE</scope>
    <source>
        <strain evidence="1">PBA</strain>
    </source>
</reference>
<dbReference type="EMBL" id="AKCV02000002">
    <property type="protein sequence ID" value="TMS59848.1"/>
    <property type="molecule type" value="Genomic_DNA"/>
</dbReference>
<organism evidence="1 2">
    <name type="scientific">Imbroritus primus</name>
    <dbReference type="NCBI Taxonomy" id="3058603"/>
    <lineage>
        <taxon>Bacteria</taxon>
        <taxon>Pseudomonadati</taxon>
        <taxon>Pseudomonadota</taxon>
        <taxon>Betaproteobacteria</taxon>
        <taxon>Burkholderiales</taxon>
        <taxon>Burkholderiaceae</taxon>
        <taxon>Imbroritus</taxon>
    </lineage>
</organism>
<sequence>MSTSLIASLRQQLPSIYGDHLPDEIRYRRTDGQEIVVALDAATVDELAFAIQTANAESLALSRRRTALEELHTEVRKRAARGADRIADVSWEG</sequence>
<name>A0ACD3SWB4_9BURK</name>